<feature type="region of interest" description="Disordered" evidence="2">
    <location>
        <begin position="73"/>
        <end position="104"/>
    </location>
</feature>
<feature type="region of interest" description="Disordered" evidence="2">
    <location>
        <begin position="692"/>
        <end position="759"/>
    </location>
</feature>
<protein>
    <submittedName>
        <fullName evidence="4">Flocculation protein FLO11-like</fullName>
    </submittedName>
</protein>
<feature type="compositionally biased region" description="Basic and acidic residues" evidence="2">
    <location>
        <begin position="226"/>
        <end position="239"/>
    </location>
</feature>
<name>A0A8U0PYW3_SALNM</name>
<feature type="region of interest" description="Disordered" evidence="2">
    <location>
        <begin position="433"/>
        <end position="656"/>
    </location>
</feature>
<dbReference type="PANTHER" id="PTHR16095">
    <property type="entry name" value="TRANSMEMBRANE PROTEIN 143 FAMILY MEMBER"/>
    <property type="match status" value="1"/>
</dbReference>
<gene>
    <name evidence="4" type="primary">LOC120032040</name>
</gene>
<feature type="region of interest" description="Disordered" evidence="2">
    <location>
        <begin position="303"/>
        <end position="413"/>
    </location>
</feature>
<dbReference type="GeneID" id="120032040"/>
<dbReference type="KEGG" id="snh:120032040"/>
<feature type="compositionally biased region" description="Polar residues" evidence="2">
    <location>
        <begin position="740"/>
        <end position="750"/>
    </location>
</feature>
<feature type="compositionally biased region" description="Polar residues" evidence="2">
    <location>
        <begin position="435"/>
        <end position="452"/>
    </location>
</feature>
<dbReference type="Pfam" id="PF15385">
    <property type="entry name" value="SARG"/>
    <property type="match status" value="1"/>
</dbReference>
<dbReference type="PANTHER" id="PTHR16095:SF9">
    <property type="entry name" value="PROLINE AND SERINE-RICH PROTEIN 2"/>
    <property type="match status" value="1"/>
</dbReference>
<accession>A0A8U0PYW3</accession>
<evidence type="ECO:0000313" key="3">
    <source>
        <dbReference type="Proteomes" id="UP000808372"/>
    </source>
</evidence>
<reference evidence="4" key="1">
    <citation type="submission" date="2025-08" db="UniProtKB">
        <authorList>
            <consortium name="RefSeq"/>
        </authorList>
    </citation>
    <scope>IDENTIFICATION</scope>
    <source>
        <tissue evidence="4">White muscle</tissue>
    </source>
</reference>
<dbReference type="Proteomes" id="UP000808372">
    <property type="component" value="Chromosome 38"/>
</dbReference>
<feature type="region of interest" description="Disordered" evidence="2">
    <location>
        <begin position="226"/>
        <end position="248"/>
    </location>
</feature>
<proteinExistence type="predicted"/>
<organism evidence="3 4">
    <name type="scientific">Salvelinus namaycush</name>
    <name type="common">Lake trout</name>
    <name type="synonym">Salmo namaycush</name>
    <dbReference type="NCBI Taxonomy" id="8040"/>
    <lineage>
        <taxon>Eukaryota</taxon>
        <taxon>Metazoa</taxon>
        <taxon>Chordata</taxon>
        <taxon>Craniata</taxon>
        <taxon>Vertebrata</taxon>
        <taxon>Euteleostomi</taxon>
        <taxon>Actinopterygii</taxon>
        <taxon>Neopterygii</taxon>
        <taxon>Teleostei</taxon>
        <taxon>Protacanthopterygii</taxon>
        <taxon>Salmoniformes</taxon>
        <taxon>Salmonidae</taxon>
        <taxon>Salmoninae</taxon>
        <taxon>Salvelinus</taxon>
    </lineage>
</organism>
<feature type="compositionally biased region" description="Low complexity" evidence="2">
    <location>
        <begin position="692"/>
        <end position="709"/>
    </location>
</feature>
<evidence type="ECO:0000256" key="2">
    <source>
        <dbReference type="SAM" id="MobiDB-lite"/>
    </source>
</evidence>
<dbReference type="AlphaFoldDB" id="A0A8U0PYW3"/>
<feature type="compositionally biased region" description="Pro residues" evidence="2">
    <location>
        <begin position="354"/>
        <end position="366"/>
    </location>
</feature>
<evidence type="ECO:0000256" key="1">
    <source>
        <dbReference type="ARBA" id="ARBA00022553"/>
    </source>
</evidence>
<sequence>MPRSCLAFDPITMDVRVQANPNLYFGVNGGHDGADRNSHSKPFEDKALHFLSQEEQDCILFFEKTIDSLLTPPAVDELDGPGPPIRASAPSLSPVPPLSASDRRTSPKDIIDLVRPAQPDLVHPTHAPFNPPMPDFTQNMVMNNPERHFENKPRREGMENFPTEYNLPPPGKDSAPYGHALYQPVGSVPTPVRIAQKIAEHQGSVGNTNILSSSLLSNCRRNLDLENVERPPTSRDYPIKQDPTTSAKPTHYPNNISMIMGSNQHHSHSLANVNLQDRKYQMLANLSGTSHPVEAEELHGLQNAQVNLPTRSVSFRDPTPNKSRMEALSKLGLTRNHTHNSSTNTKPAAAPIPAATPTPVPMPTPTLTPVSKPDVARQAKTLPPATVNTNTSHASIHDNKPASPSPEVSSKDFNSYGGKTIVVNPSKAAAAAVAPSTSGHGSKAHSVTSHSDFNPYGGKTKVMKPAPVTTTRADLTQPDIESRAVPPPASTSARVMPSPASTPARVMPPPVSTSTPARVMPSPVSTATPARVMSPPVSTSTPARVMSPPASTPARVMPSPASTSTPARVMPSPASTSTPARVMSPPASTPARVTPSPASTSTPARVMPSPASTPARVMPSPASTPARVMPSPASTSTPAKRMPPPTSSSIPTKGETMSYEVKSYGGKTRMVTPSDTTPSPITTPDILTHTLVRSPSKASAPVPSPASRPFRYSTPPSANRAGASPSSPESRPKSAVSKPSFRSQGITVQFSGRGVTDESRREALRKLGLLKDTF</sequence>
<evidence type="ECO:0000313" key="4">
    <source>
        <dbReference type="RefSeq" id="XP_038833893.1"/>
    </source>
</evidence>
<keyword evidence="1" id="KW-0597">Phosphoprotein</keyword>
<feature type="compositionally biased region" description="Low complexity" evidence="2">
    <location>
        <begin position="339"/>
        <end position="353"/>
    </location>
</feature>
<feature type="compositionally biased region" description="Polar residues" evidence="2">
    <location>
        <begin position="303"/>
        <end position="313"/>
    </location>
</feature>
<keyword evidence="3" id="KW-1185">Reference proteome</keyword>
<dbReference type="RefSeq" id="XP_038833893.1">
    <property type="nucleotide sequence ID" value="XM_038977965.1"/>
</dbReference>